<dbReference type="PANTHER" id="PTHR11480">
    <property type="entry name" value="SAPOSIN-RELATED"/>
    <property type="match status" value="1"/>
</dbReference>
<feature type="domain" description="Saposin B-type" evidence="8">
    <location>
        <begin position="299"/>
        <end position="380"/>
    </location>
</feature>
<sequence length="499" mass="55439">MKLLVVFPLIVAAAAAIPLLGKEQCVNGPEIWCQNVHTASQCGAVKHCQQNVWNKPTVKNMPCDLCQEAISVVDSFLKDNNTETEILSFLEKICDLAPSPLSSECKELVDEYFPTVFNIVKEELDNPSVACCAIGLCSSLQRFLGEEKQLETNEIPEIDLSKMTSPFIANLPLLMFPQDKSQQANGDSEVCKDCVQLVSDVVIAIKTNSSFVSNYLEFLKKQCDNFGGPMAEECKNWISQYSDVAIQMLIQMKPSALCCMAGLCQETTSVPHQSLIPGKVIPAVKLVKAIKKENLPKQNSIQCEICQIVVGKIVHMLEDNKTEENIEQALDKVCSLLPQKYSDQCKDLVDTYTPALITLLMQEADPKTICCTLGLCNNRPKDQYAMISPNHLQSGRYCETCKMIVMYLDKVLEKNATQVKIEKALEIVCNFLPPSMQGQCDQYIDQYGPELLQFLLIMLDPSFVCMVSETVSWVGYPKGFLPPGSVIVKPLVEPLDFGC</sequence>
<keyword evidence="5" id="KW-1015">Disulfide bond</keyword>
<dbReference type="Pfam" id="PF05184">
    <property type="entry name" value="SapB_1"/>
    <property type="match status" value="3"/>
</dbReference>
<proteinExistence type="predicted"/>
<dbReference type="Pfam" id="PF03489">
    <property type="entry name" value="SapB_2"/>
    <property type="match status" value="4"/>
</dbReference>
<feature type="chain" id="PRO_5043753725" description="Prosaposin" evidence="7">
    <location>
        <begin position="17"/>
        <end position="499"/>
    </location>
</feature>
<feature type="domain" description="Saposin B-type" evidence="8">
    <location>
        <begin position="59"/>
        <end position="141"/>
    </location>
</feature>
<dbReference type="PROSITE" id="PS50015">
    <property type="entry name" value="SAP_B"/>
    <property type="match status" value="4"/>
</dbReference>
<dbReference type="InterPro" id="IPR011001">
    <property type="entry name" value="Saposin-like"/>
</dbReference>
<dbReference type="InterPro" id="IPR003119">
    <property type="entry name" value="SAP_A"/>
</dbReference>
<dbReference type="SUPFAM" id="SSF47862">
    <property type="entry name" value="Saposin"/>
    <property type="match status" value="3"/>
</dbReference>
<keyword evidence="2" id="KW-0964">Secreted</keyword>
<keyword evidence="11" id="KW-1185">Reference proteome</keyword>
<evidence type="ECO:0000259" key="9">
    <source>
        <dbReference type="PROSITE" id="PS51110"/>
    </source>
</evidence>
<dbReference type="InterPro" id="IPR008138">
    <property type="entry name" value="SapB_2"/>
</dbReference>
<dbReference type="AlphaFoldDB" id="A0AAV7QTR5"/>
<accession>A0AAV7QTR5</accession>
<dbReference type="Proteomes" id="UP001066276">
    <property type="component" value="Chromosome 6"/>
</dbReference>
<dbReference type="InterPro" id="IPR008139">
    <property type="entry name" value="SaposinB_dom"/>
</dbReference>
<dbReference type="EMBL" id="JANPWB010000010">
    <property type="protein sequence ID" value="KAJ1143453.1"/>
    <property type="molecule type" value="Genomic_DNA"/>
</dbReference>
<evidence type="ECO:0000313" key="11">
    <source>
        <dbReference type="Proteomes" id="UP001066276"/>
    </source>
</evidence>
<name>A0AAV7QTR5_PLEWA</name>
<dbReference type="PROSITE" id="PS51110">
    <property type="entry name" value="SAP_A"/>
    <property type="match status" value="1"/>
</dbReference>
<dbReference type="InterPro" id="IPR051428">
    <property type="entry name" value="Sphingo_Act-Surfact_Prot"/>
</dbReference>
<evidence type="ECO:0000259" key="8">
    <source>
        <dbReference type="PROSITE" id="PS50015"/>
    </source>
</evidence>
<evidence type="ECO:0000256" key="6">
    <source>
        <dbReference type="ARBA" id="ARBA00023180"/>
    </source>
</evidence>
<evidence type="ECO:0000256" key="2">
    <source>
        <dbReference type="ARBA" id="ARBA00022525"/>
    </source>
</evidence>
<protein>
    <recommendedName>
        <fullName evidence="12">Prosaposin</fullName>
    </recommendedName>
</protein>
<evidence type="ECO:0000256" key="7">
    <source>
        <dbReference type="SAM" id="SignalP"/>
    </source>
</evidence>
<organism evidence="10 11">
    <name type="scientific">Pleurodeles waltl</name>
    <name type="common">Iberian ribbed newt</name>
    <dbReference type="NCBI Taxonomy" id="8319"/>
    <lineage>
        <taxon>Eukaryota</taxon>
        <taxon>Metazoa</taxon>
        <taxon>Chordata</taxon>
        <taxon>Craniata</taxon>
        <taxon>Vertebrata</taxon>
        <taxon>Euteleostomi</taxon>
        <taxon>Amphibia</taxon>
        <taxon>Batrachia</taxon>
        <taxon>Caudata</taxon>
        <taxon>Salamandroidea</taxon>
        <taxon>Salamandridae</taxon>
        <taxon>Pleurodelinae</taxon>
        <taxon>Pleurodeles</taxon>
    </lineage>
</organism>
<dbReference type="SMART" id="SM00741">
    <property type="entry name" value="SapB"/>
    <property type="match status" value="4"/>
</dbReference>
<gene>
    <name evidence="10" type="ORF">NDU88_009762</name>
</gene>
<dbReference type="Gene3D" id="1.10.225.10">
    <property type="entry name" value="Saposin-like"/>
    <property type="match status" value="4"/>
</dbReference>
<evidence type="ECO:0008006" key="12">
    <source>
        <dbReference type="Google" id="ProtNLM"/>
    </source>
</evidence>
<keyword evidence="6" id="KW-0325">Glycoprotein</keyword>
<feature type="domain" description="Saposin B-type" evidence="8">
    <location>
        <begin position="394"/>
        <end position="475"/>
    </location>
</feature>
<feature type="domain" description="Saposin A-type" evidence="9">
    <location>
        <begin position="18"/>
        <end position="58"/>
    </location>
</feature>
<evidence type="ECO:0000256" key="5">
    <source>
        <dbReference type="ARBA" id="ARBA00023157"/>
    </source>
</evidence>
<evidence type="ECO:0000256" key="4">
    <source>
        <dbReference type="ARBA" id="ARBA00022737"/>
    </source>
</evidence>
<dbReference type="Pfam" id="PF02199">
    <property type="entry name" value="SapA"/>
    <property type="match status" value="1"/>
</dbReference>
<dbReference type="PANTHER" id="PTHR11480:SF3">
    <property type="entry name" value="BCDNA.GH08312"/>
    <property type="match status" value="1"/>
</dbReference>
<dbReference type="SMART" id="SM00162">
    <property type="entry name" value="SAPA"/>
    <property type="match status" value="1"/>
</dbReference>
<dbReference type="InterPro" id="IPR008373">
    <property type="entry name" value="Saposin"/>
</dbReference>
<dbReference type="InterPro" id="IPR007856">
    <property type="entry name" value="SapB_1"/>
</dbReference>
<dbReference type="GO" id="GO:0005576">
    <property type="term" value="C:extracellular region"/>
    <property type="evidence" value="ECO:0007669"/>
    <property type="project" value="UniProtKB-SubCell"/>
</dbReference>
<comment type="caution">
    <text evidence="10">The sequence shown here is derived from an EMBL/GenBank/DDBJ whole genome shotgun (WGS) entry which is preliminary data.</text>
</comment>
<dbReference type="PRINTS" id="PR01797">
    <property type="entry name" value="SAPOSIN"/>
</dbReference>
<keyword evidence="3 7" id="KW-0732">Signal</keyword>
<feature type="signal peptide" evidence="7">
    <location>
        <begin position="1"/>
        <end position="16"/>
    </location>
</feature>
<comment type="subcellular location">
    <subcellularLocation>
        <location evidence="1">Secreted</location>
    </subcellularLocation>
</comment>
<evidence type="ECO:0000256" key="1">
    <source>
        <dbReference type="ARBA" id="ARBA00004613"/>
    </source>
</evidence>
<evidence type="ECO:0000256" key="3">
    <source>
        <dbReference type="ARBA" id="ARBA00022729"/>
    </source>
</evidence>
<dbReference type="GO" id="GO:0006665">
    <property type="term" value="P:sphingolipid metabolic process"/>
    <property type="evidence" value="ECO:0007669"/>
    <property type="project" value="InterPro"/>
</dbReference>
<dbReference type="FunFam" id="1.10.225.10:FF:000002">
    <property type="entry name" value="prosaposin isoform X2"/>
    <property type="match status" value="3"/>
</dbReference>
<dbReference type="GO" id="GO:0016020">
    <property type="term" value="C:membrane"/>
    <property type="evidence" value="ECO:0007669"/>
    <property type="project" value="GOC"/>
</dbReference>
<evidence type="ECO:0000313" key="10">
    <source>
        <dbReference type="EMBL" id="KAJ1143453.1"/>
    </source>
</evidence>
<keyword evidence="4" id="KW-0677">Repeat</keyword>
<reference evidence="10" key="1">
    <citation type="journal article" date="2022" name="bioRxiv">
        <title>Sequencing and chromosome-scale assembly of the giantPleurodeles waltlgenome.</title>
        <authorList>
            <person name="Brown T."/>
            <person name="Elewa A."/>
            <person name="Iarovenko S."/>
            <person name="Subramanian E."/>
            <person name="Araus A.J."/>
            <person name="Petzold A."/>
            <person name="Susuki M."/>
            <person name="Suzuki K.-i.T."/>
            <person name="Hayashi T."/>
            <person name="Toyoda A."/>
            <person name="Oliveira C."/>
            <person name="Osipova E."/>
            <person name="Leigh N.D."/>
            <person name="Simon A."/>
            <person name="Yun M.H."/>
        </authorList>
    </citation>
    <scope>NUCLEOTIDE SEQUENCE</scope>
    <source>
        <strain evidence="10">20211129_DDA</strain>
        <tissue evidence="10">Liver</tissue>
    </source>
</reference>
<dbReference type="GO" id="GO:0005764">
    <property type="term" value="C:lysosome"/>
    <property type="evidence" value="ECO:0007669"/>
    <property type="project" value="InterPro"/>
</dbReference>
<feature type="domain" description="Saposin B-type" evidence="8">
    <location>
        <begin position="187"/>
        <end position="268"/>
    </location>
</feature>